<evidence type="ECO:0000313" key="1">
    <source>
        <dbReference type="EMBL" id="CAE6522889.1"/>
    </source>
</evidence>
<accession>A0A8H3DGR5</accession>
<gene>
    <name evidence="1" type="ORF">RDB_LOCUS120641</name>
</gene>
<sequence>MPTYAGFYVTPQDWADWLRPRYPSDPSPFSPPGAADAEILITNELRQKKAGKFFAVTVVPDLSSQPGKFNNDSMIYRLFSEKREYLAPRADSDIDLNGPRVLKHLIRLNAPGWQTIWYDEDSVLAPYGAEFLAPGTVESREKVGDSQKVRVGMGFKRMCGLDNGDTDC</sequence>
<organism evidence="1 2">
    <name type="scientific">Rhizoctonia solani</name>
    <dbReference type="NCBI Taxonomy" id="456999"/>
    <lineage>
        <taxon>Eukaryota</taxon>
        <taxon>Fungi</taxon>
        <taxon>Dikarya</taxon>
        <taxon>Basidiomycota</taxon>
        <taxon>Agaricomycotina</taxon>
        <taxon>Agaricomycetes</taxon>
        <taxon>Cantharellales</taxon>
        <taxon>Ceratobasidiaceae</taxon>
        <taxon>Rhizoctonia</taxon>
    </lineage>
</organism>
<proteinExistence type="predicted"/>
<evidence type="ECO:0000313" key="2">
    <source>
        <dbReference type="Proteomes" id="UP000663850"/>
    </source>
</evidence>
<dbReference type="AlphaFoldDB" id="A0A8H3DGR5"/>
<dbReference type="EMBL" id="CAJMWZ010006489">
    <property type="protein sequence ID" value="CAE6522889.1"/>
    <property type="molecule type" value="Genomic_DNA"/>
</dbReference>
<reference evidence="1" key="1">
    <citation type="submission" date="2021-01" db="EMBL/GenBank/DDBJ databases">
        <authorList>
            <person name="Kaushik A."/>
        </authorList>
    </citation>
    <scope>NUCLEOTIDE SEQUENCE</scope>
    <source>
        <strain evidence="1">Type strain: AG8-Rh-89/</strain>
    </source>
</reference>
<name>A0A8H3DGR5_9AGAM</name>
<comment type="caution">
    <text evidence="1">The sequence shown here is derived from an EMBL/GenBank/DDBJ whole genome shotgun (WGS) entry which is preliminary data.</text>
</comment>
<dbReference type="Proteomes" id="UP000663850">
    <property type="component" value="Unassembled WGS sequence"/>
</dbReference>
<protein>
    <submittedName>
        <fullName evidence="1">Uncharacterized protein</fullName>
    </submittedName>
</protein>